<organism evidence="1 2">
    <name type="scientific">Vigna mungo</name>
    <name type="common">Black gram</name>
    <name type="synonym">Phaseolus mungo</name>
    <dbReference type="NCBI Taxonomy" id="3915"/>
    <lineage>
        <taxon>Eukaryota</taxon>
        <taxon>Viridiplantae</taxon>
        <taxon>Streptophyta</taxon>
        <taxon>Embryophyta</taxon>
        <taxon>Tracheophyta</taxon>
        <taxon>Spermatophyta</taxon>
        <taxon>Magnoliopsida</taxon>
        <taxon>eudicotyledons</taxon>
        <taxon>Gunneridae</taxon>
        <taxon>Pentapetalae</taxon>
        <taxon>rosids</taxon>
        <taxon>fabids</taxon>
        <taxon>Fabales</taxon>
        <taxon>Fabaceae</taxon>
        <taxon>Papilionoideae</taxon>
        <taxon>50 kb inversion clade</taxon>
        <taxon>NPAAA clade</taxon>
        <taxon>indigoferoid/millettioid clade</taxon>
        <taxon>Phaseoleae</taxon>
        <taxon>Vigna</taxon>
    </lineage>
</organism>
<sequence length="106" mass="10558">MVIGLEANPVTTLVPLSTLFGFTAGGCHAVVGDGDSAFSLPESATGSVSFFGGDSLKISSNSPQSLSLDAASPEYIVSGGATATCTEEDGGCFSLTLDGESHFASM</sequence>
<reference evidence="1 2" key="1">
    <citation type="journal article" date="2023" name="Life. Sci Alliance">
        <title>Evolutionary insights into 3D genome organization and epigenetic landscape of Vigna mungo.</title>
        <authorList>
            <person name="Junaid A."/>
            <person name="Singh B."/>
            <person name="Bhatia S."/>
        </authorList>
    </citation>
    <scope>NUCLEOTIDE SEQUENCE [LARGE SCALE GENOMIC DNA]</scope>
    <source>
        <strain evidence="1">Urdbean</strain>
    </source>
</reference>
<dbReference type="EMBL" id="CP144692">
    <property type="protein sequence ID" value="WVY95831.1"/>
    <property type="molecule type" value="Genomic_DNA"/>
</dbReference>
<dbReference type="Proteomes" id="UP001374535">
    <property type="component" value="Chromosome 9"/>
</dbReference>
<keyword evidence="2" id="KW-1185">Reference proteome</keyword>
<gene>
    <name evidence="1" type="ORF">V8G54_027982</name>
</gene>
<accession>A0AAQ3RIX9</accession>
<proteinExistence type="predicted"/>
<evidence type="ECO:0000313" key="1">
    <source>
        <dbReference type="EMBL" id="WVY95831.1"/>
    </source>
</evidence>
<name>A0AAQ3RIX9_VIGMU</name>
<dbReference type="AlphaFoldDB" id="A0AAQ3RIX9"/>
<evidence type="ECO:0000313" key="2">
    <source>
        <dbReference type="Proteomes" id="UP001374535"/>
    </source>
</evidence>
<protein>
    <submittedName>
        <fullName evidence="1">Uncharacterized protein</fullName>
    </submittedName>
</protein>